<dbReference type="PANTHER" id="PTHR24189:SF50">
    <property type="entry name" value="ANKYRIN REPEAT AND SOCS BOX PROTEIN 2"/>
    <property type="match status" value="1"/>
</dbReference>
<dbReference type="AlphaFoldDB" id="V6DF58"/>
<dbReference type="Proteomes" id="UP000018769">
    <property type="component" value="Chromosome I"/>
</dbReference>
<sequence length="453" mass="51461">MKNKSITLIILILNFYIQIFAQLVQESISQEQLNLESEGDNTYCASVKKNNWKEKEEKLITTVKNNSLFNPLRNFAQILNLSSNNKINNQLISLVEKVAKEYFAYEFKDLSLEELDQRLEQTLRYILNNKYDYCLEHDKILAKLIISGAAPNILINFKLYDKETNNEIIVCKRNLLMIIAESRLFINLMPLLIEYGINVNCKDNLKRNALMLAIINNNSDIAEFIILNTGIDINASDKLDRTALMYAACNGNIKILKLLIKKWAKINNVDCKNKSALMSAISKNNKRCVNALLESGADIHEKNIFGESSIIIACRKNNLEIVDILLKYEPNIDDQDNEGNTALMYAVKSGNKGIVELLAKRGANLKLINLEDDSALTIAIKEGQEEIVELLINLEKSELSFCLILASYLNNLNVAKKLIQEGADNNYRDISGNRALDYALKNNNRELVKMLLK</sequence>
<dbReference type="InterPro" id="IPR050745">
    <property type="entry name" value="Multifunctional_regulatory"/>
</dbReference>
<dbReference type="KEGG" id="dpb:BABL1_gene_883"/>
<keyword evidence="2 3" id="KW-0040">ANK repeat</keyword>
<dbReference type="eggNOG" id="COG0666">
    <property type="taxonomic scope" value="Bacteria"/>
</dbReference>
<dbReference type="SUPFAM" id="SSF48403">
    <property type="entry name" value="Ankyrin repeat"/>
    <property type="match status" value="2"/>
</dbReference>
<dbReference type="OrthoDB" id="5918649at2"/>
<dbReference type="PROSITE" id="PS50297">
    <property type="entry name" value="ANK_REP_REGION"/>
    <property type="match status" value="4"/>
</dbReference>
<gene>
    <name evidence="4" type="primary">ankX_4</name>
    <name evidence="4" type="ORF">BABL1_gene_883</name>
</gene>
<dbReference type="HOGENOM" id="CLU_603681_0_0_7"/>
<feature type="repeat" description="ANK" evidence="3">
    <location>
        <begin position="431"/>
        <end position="453"/>
    </location>
</feature>
<proteinExistence type="predicted"/>
<feature type="repeat" description="ANK" evidence="3">
    <location>
        <begin position="338"/>
        <end position="370"/>
    </location>
</feature>
<dbReference type="SMART" id="SM00248">
    <property type="entry name" value="ANK"/>
    <property type="match status" value="8"/>
</dbReference>
<keyword evidence="1" id="KW-0677">Repeat</keyword>
<protein>
    <submittedName>
        <fullName evidence="4">Ankyrin repeats containing protein</fullName>
    </submittedName>
</protein>
<dbReference type="EMBL" id="HG793133">
    <property type="protein sequence ID" value="CDK30189.1"/>
    <property type="molecule type" value="Genomic_DNA"/>
</dbReference>
<dbReference type="Pfam" id="PF12796">
    <property type="entry name" value="Ank_2"/>
    <property type="match status" value="3"/>
</dbReference>
<keyword evidence="5" id="KW-1185">Reference proteome</keyword>
<feature type="repeat" description="ANK" evidence="3">
    <location>
        <begin position="239"/>
        <end position="271"/>
    </location>
</feature>
<evidence type="ECO:0000256" key="2">
    <source>
        <dbReference type="ARBA" id="ARBA00023043"/>
    </source>
</evidence>
<reference evidence="4 5" key="1">
    <citation type="journal article" date="2015" name="Biol. Direct">
        <title>Babela massiliensis, a representative of a widespread bacterial phylum with unusual adaptations to parasitism in amoebae.</title>
        <authorList>
            <person name="Pagnier I."/>
            <person name="Yutin N."/>
            <person name="Croce O."/>
            <person name="Makarova K.S."/>
            <person name="Wolf Y.I."/>
            <person name="Benamar S."/>
            <person name="Raoult D."/>
            <person name="Koonin E.V."/>
            <person name="La Scola B."/>
        </authorList>
    </citation>
    <scope>NUCLEOTIDE SEQUENCE [LARGE SCALE GENOMIC DNA]</scope>
    <source>
        <strain evidence="5">BABL1</strain>
    </source>
</reference>
<dbReference type="STRING" id="673862.BABL1_gene_883"/>
<name>V6DF58_9BACT</name>
<dbReference type="PROSITE" id="PS50088">
    <property type="entry name" value="ANK_REPEAT"/>
    <property type="match status" value="5"/>
</dbReference>
<dbReference type="PANTHER" id="PTHR24189">
    <property type="entry name" value="MYOTROPHIN"/>
    <property type="match status" value="1"/>
</dbReference>
<evidence type="ECO:0000313" key="4">
    <source>
        <dbReference type="EMBL" id="CDK30189.1"/>
    </source>
</evidence>
<feature type="repeat" description="ANK" evidence="3">
    <location>
        <begin position="272"/>
        <end position="304"/>
    </location>
</feature>
<evidence type="ECO:0000256" key="3">
    <source>
        <dbReference type="PROSITE-ProRule" id="PRU00023"/>
    </source>
</evidence>
<dbReference type="Gene3D" id="1.25.40.20">
    <property type="entry name" value="Ankyrin repeat-containing domain"/>
    <property type="match status" value="3"/>
</dbReference>
<accession>V6DF58</accession>
<evidence type="ECO:0000256" key="1">
    <source>
        <dbReference type="ARBA" id="ARBA00022737"/>
    </source>
</evidence>
<feature type="repeat" description="ANK" evidence="3">
    <location>
        <begin position="305"/>
        <end position="337"/>
    </location>
</feature>
<dbReference type="InterPro" id="IPR036770">
    <property type="entry name" value="Ankyrin_rpt-contain_sf"/>
</dbReference>
<evidence type="ECO:0000313" key="5">
    <source>
        <dbReference type="Proteomes" id="UP000018769"/>
    </source>
</evidence>
<dbReference type="RefSeq" id="WP_023791020.1">
    <property type="nucleotide sequence ID" value="NC_023003.1"/>
</dbReference>
<dbReference type="InterPro" id="IPR002110">
    <property type="entry name" value="Ankyrin_rpt"/>
</dbReference>
<organism evidence="4 5">
    <name type="scientific">Candidatus Babela massiliensis</name>
    <dbReference type="NCBI Taxonomy" id="673862"/>
    <lineage>
        <taxon>Bacteria</taxon>
        <taxon>Candidatus Babelota</taxon>
        <taxon>Candidatus Babeliae</taxon>
        <taxon>Candidatus Babeliales</taxon>
        <taxon>Candidatus Babeliaceae</taxon>
        <taxon>Candidatus Babela</taxon>
    </lineage>
</organism>
<dbReference type="Pfam" id="PF00023">
    <property type="entry name" value="Ank"/>
    <property type="match status" value="1"/>
</dbReference>